<dbReference type="InterPro" id="IPR002890">
    <property type="entry name" value="MG2"/>
</dbReference>
<dbReference type="KEGG" id="euz:DVS28_a4288"/>
<dbReference type="InterPro" id="IPR008930">
    <property type="entry name" value="Terpenoid_cyclase/PrenylTrfase"/>
</dbReference>
<evidence type="ECO:0000259" key="5">
    <source>
        <dbReference type="SMART" id="SM01359"/>
    </source>
</evidence>
<dbReference type="InterPro" id="IPR041246">
    <property type="entry name" value="Bact_MG10"/>
</dbReference>
<feature type="domain" description="Alpha-2-macroglobulin bait region" evidence="5">
    <location>
        <begin position="1068"/>
        <end position="1225"/>
    </location>
</feature>
<dbReference type="SMART" id="SM01360">
    <property type="entry name" value="A2M"/>
    <property type="match status" value="1"/>
</dbReference>
<evidence type="ECO:0008006" key="9">
    <source>
        <dbReference type="Google" id="ProtNLM"/>
    </source>
</evidence>
<dbReference type="SUPFAM" id="SSF48239">
    <property type="entry name" value="Terpenoid cyclases/Protein prenyltransferases"/>
    <property type="match status" value="1"/>
</dbReference>
<evidence type="ECO:0000313" key="7">
    <source>
        <dbReference type="EMBL" id="AXV08954.1"/>
    </source>
</evidence>
<accession>A0A346Y3A7</accession>
<gene>
    <name evidence="7" type="ORF">DVS28_a4288</name>
</gene>
<keyword evidence="8" id="KW-1185">Reference proteome</keyword>
<evidence type="ECO:0000256" key="2">
    <source>
        <dbReference type="ARBA" id="ARBA00022729"/>
    </source>
</evidence>
<dbReference type="InterPro" id="IPR032812">
    <property type="entry name" value="SbsA_Ig"/>
</dbReference>
<feature type="domain" description="Alpha-2-macroglobulin" evidence="6">
    <location>
        <begin position="1335"/>
        <end position="1425"/>
    </location>
</feature>
<dbReference type="Pfam" id="PF00207">
    <property type="entry name" value="A2M"/>
    <property type="match status" value="1"/>
</dbReference>
<dbReference type="GO" id="GO:0005975">
    <property type="term" value="P:carbohydrate metabolic process"/>
    <property type="evidence" value="ECO:0007669"/>
    <property type="project" value="UniProtKB-ARBA"/>
</dbReference>
<dbReference type="Gene3D" id="1.50.10.20">
    <property type="match status" value="1"/>
</dbReference>
<organism evidence="7 8">
    <name type="scientific">Euzebya pacifica</name>
    <dbReference type="NCBI Taxonomy" id="1608957"/>
    <lineage>
        <taxon>Bacteria</taxon>
        <taxon>Bacillati</taxon>
        <taxon>Actinomycetota</taxon>
        <taxon>Nitriliruptoria</taxon>
        <taxon>Euzebyales</taxon>
    </lineage>
</organism>
<keyword evidence="4" id="KW-1133">Transmembrane helix</keyword>
<protein>
    <recommendedName>
        <fullName evidence="9">Alpha-2-macroglobulin</fullName>
    </recommendedName>
</protein>
<keyword evidence="2" id="KW-0732">Signal</keyword>
<dbReference type="InterPro" id="IPR051802">
    <property type="entry name" value="YfhM-like"/>
</dbReference>
<keyword evidence="4" id="KW-0812">Transmembrane</keyword>
<dbReference type="Pfam" id="PF17973">
    <property type="entry name" value="bMG10"/>
    <property type="match status" value="1"/>
</dbReference>
<dbReference type="InterPro" id="IPR011625">
    <property type="entry name" value="A2M_N_BRD"/>
</dbReference>
<dbReference type="GO" id="GO:0004866">
    <property type="term" value="F:endopeptidase inhibitor activity"/>
    <property type="evidence" value="ECO:0007669"/>
    <property type="project" value="InterPro"/>
</dbReference>
<dbReference type="SMART" id="SM01359">
    <property type="entry name" value="A2M_N_2"/>
    <property type="match status" value="1"/>
</dbReference>
<dbReference type="Gene3D" id="2.60.40.3710">
    <property type="match status" value="1"/>
</dbReference>
<dbReference type="Proteomes" id="UP000264006">
    <property type="component" value="Chromosome"/>
</dbReference>
<dbReference type="PANTHER" id="PTHR40094">
    <property type="entry name" value="ALPHA-2-MACROGLOBULIN HOMOLOG"/>
    <property type="match status" value="1"/>
</dbReference>
<feature type="region of interest" description="Disordered" evidence="3">
    <location>
        <begin position="33"/>
        <end position="56"/>
    </location>
</feature>
<dbReference type="InterPro" id="IPR013783">
    <property type="entry name" value="Ig-like_fold"/>
</dbReference>
<feature type="region of interest" description="Disordered" evidence="3">
    <location>
        <begin position="1262"/>
        <end position="1304"/>
    </location>
</feature>
<dbReference type="Gene3D" id="2.60.40.1930">
    <property type="match status" value="1"/>
</dbReference>
<evidence type="ECO:0000259" key="6">
    <source>
        <dbReference type="SMART" id="SM01360"/>
    </source>
</evidence>
<evidence type="ECO:0000256" key="3">
    <source>
        <dbReference type="SAM" id="MobiDB-lite"/>
    </source>
</evidence>
<dbReference type="Gene3D" id="2.60.40.10">
    <property type="entry name" value="Immunoglobulins"/>
    <property type="match status" value="1"/>
</dbReference>
<comment type="similarity">
    <text evidence="1">Belongs to the protease inhibitor I39 (alpha-2-macroglobulin) family. Bacterial alpha-2-macroglobulin subfamily.</text>
</comment>
<evidence type="ECO:0000313" key="8">
    <source>
        <dbReference type="Proteomes" id="UP000264006"/>
    </source>
</evidence>
<proteinExistence type="inferred from homology"/>
<feature type="compositionally biased region" description="Low complexity" evidence="3">
    <location>
        <begin position="1294"/>
        <end position="1304"/>
    </location>
</feature>
<feature type="transmembrane region" description="Helical" evidence="4">
    <location>
        <begin position="12"/>
        <end position="33"/>
    </location>
</feature>
<feature type="region of interest" description="Disordered" evidence="3">
    <location>
        <begin position="103"/>
        <end position="147"/>
    </location>
</feature>
<dbReference type="RefSeq" id="WP_114593222.1">
    <property type="nucleotide sequence ID" value="NZ_CP031165.1"/>
</dbReference>
<dbReference type="PANTHER" id="PTHR40094:SF1">
    <property type="entry name" value="UBIQUITIN DOMAIN-CONTAINING PROTEIN"/>
    <property type="match status" value="1"/>
</dbReference>
<keyword evidence="4" id="KW-0472">Membrane</keyword>
<dbReference type="Pfam" id="PF01835">
    <property type="entry name" value="MG2"/>
    <property type="match status" value="1"/>
</dbReference>
<name>A0A346Y3A7_9ACTN</name>
<feature type="compositionally biased region" description="Acidic residues" evidence="3">
    <location>
        <begin position="1278"/>
        <end position="1293"/>
    </location>
</feature>
<dbReference type="InterPro" id="IPR001599">
    <property type="entry name" value="Macroglobln_a2"/>
</dbReference>
<dbReference type="EMBL" id="CP031165">
    <property type="protein sequence ID" value="AXV08954.1"/>
    <property type="molecule type" value="Genomic_DNA"/>
</dbReference>
<dbReference type="Pfam" id="PF07703">
    <property type="entry name" value="A2M_BRD"/>
    <property type="match status" value="1"/>
</dbReference>
<evidence type="ECO:0000256" key="4">
    <source>
        <dbReference type="SAM" id="Phobius"/>
    </source>
</evidence>
<evidence type="ECO:0000256" key="1">
    <source>
        <dbReference type="ARBA" id="ARBA00010556"/>
    </source>
</evidence>
<dbReference type="OrthoDB" id="9767116at2"/>
<sequence length="2063" mass="219978">MSTNSTRLRGLWPLYLSVFVALAVVATLCTVAGDDEDEGGDPVTDNGTGPSAVEADRQPLRVRLRQGQSIAQADDPVEVVAGTPLDEGRIDQIVDRLEPFGEEEGDREAFNRPAETLAPPIAGQTVETTFPPDGAGDDPTPDVPAGPLEVVRFQPEGDVDIAPSLSITFNQPMVPLATLEQLDAADVPVTVTPELDGRWRWIGTRTLRFEHTPGQIDRLPMATDYTVTVPAGTTAPTGGALAEDVTFSFTTPAPTVQAVVPQDDSLVLDPVFVVVFDQIVDPDAVLDHLTLDADGGRAVRLATPEEVEVDDTVRPVVDQALDGRWVAFRPTEPLPADTPVAITVGEGTPSAEGPRTTTTEQRFTGRTFPPLTIVRTECGHGQGCRPGQPLRVEFSNPLDAAAFDPATVTVDPELPGATIGVQGNVIIVQGATEADTTYRVTLPAALRDDRGQTLGSEETREFDVGDPVPFLRRFDTDMITVDPLAEQPSVSLVSAGHEDLRIVALDVDPDDWSRYTALDRWSDELTVPDFPVLLDRTVETGADDGTTVETIVDLSEAFPDGSGQALLYVEPTRSFPSGSEEHWNNLPMLVWVQATTIGIDALADGERLIVWTTDLRDGSPIAGADVAHDGTTATTDADGLATFSLDSSGDPTITATVEGRTALLGSGWRERWQAQPRNDIARWYVLDDRGLYRPGETVNLKGWIRRVQLSGDASLSIPGDGATIDYQVFDGQYTEITSGQLAPDALGGFDLAVDLPEGANLGYGTIAFQLSGVAGLQDTYFEHPLRIEEFRRPEFEVATRAESPAPHVVTNPVTVAAEATYFAGGALPNAPVTWTVSHRDTSYAPPGWEGFSFGVFVPWWFGGGFEGGDIGVERGFADEICCFPGGEETVERFDGVTDAAGAHYLEIELEGDAPDQPTLVSANAAVEDVNRQSFASTTDLLVHAGQRYLGVRSDRAFVRRGDPIRIDAVLTDIDGNAVVGEPVVVTAERLVEEWVDGTLTETAVDPQTCELTSAADPQRCEFATEVGGRYRISSTVTDADGGTNLTEYEVWVSGAEAVPTRRVEQERLTLIPAQQDYVAGDTAEILVPAPFGPATGLVTISRNGIDSTRVVPVTDGSAVVEIPLTDDMVPGITVQVDLVGAAPRVLDDGSPAPDLPARPAYATGTIDIAVPPTSRTLAVEATPRNAAVLPGATTAVDVTVTDAAGNPVDGADVAVVVVDEAVLSLIGYAPTNPVDVFHSSLYGWLDSEYLRRTILLSRADVLNPAGGGTDGGDTSFEVTEDEATDESASDDAAEGTTAASAAPAPVAALADTDAGRQSAGEAATPIEVRSDFDALAVWAPSVVTDAAGRATVDVDLPDNLTRYRVIAVAASGADRFGKGDSSLTARLPLQVRPSAPRFANFGDAFELPVVLQNQTDTDLTADVVLETANLAVEGPDETRTGTTVTVPAGNRVEVRFPVTAADAGTARFRATAVSSSDDAADSATVSLPVYTPTTSESFATYGVIDDGAVAQPLLTPEGVVPQFGGLEVTTSSTALQALTDAVLYLAEYPYDSSDAFASRILAIAALRDVLEAFEAEQLPPAAEIEETVTGDIAGLVGLQNDDGGWPVWQRNRQTEPYHTVQATHALVAARDAGYDVPAGTLDRALERLRSIEAIIDPDWSETARQTIRAYAVHVRDLAGDRDPGRAAEVYGALEDATGDDDTLPLDAIAWLWPVIDDAGIREEIGRTFANQVTETPSAATFTTGYGEDAYLVLGSDRRTDGIVLDAFIDQQPDSDLIPKIVNGLIANQKQGRWDNVQENAFVLLALKRYFDTFEATTPDFVARVWLGDLYAAEHTYVGRSTDSTLTVVPTAELLDREDPAIVLSKDGEGRLYYRLGLHTAPDDLQLDPRDEGFVVERVYEAVGDPSDVVRGDDGRWRIRAGAEVRVRLTMVADSRRVNMALVDPLPAGLEIVNPALAASPALPPDPVEPTPFPTPGVPCCDLFGFDGRGFDIGWYPTWFDHQNFRDDRAEAFSGYLPAGTYTWDYIARATTPGTFVVPPATAEEIYTPEVFGRTGTDTVVVEG</sequence>
<reference evidence="7 8" key="1">
    <citation type="submission" date="2018-09" db="EMBL/GenBank/DDBJ databases">
        <title>Complete genome sequence of Euzebya sp. DY32-46 isolated from seawater of Pacific Ocean.</title>
        <authorList>
            <person name="Xu L."/>
            <person name="Wu Y.-H."/>
            <person name="Xu X.-W."/>
        </authorList>
    </citation>
    <scope>NUCLEOTIDE SEQUENCE [LARGE SCALE GENOMIC DNA]</scope>
    <source>
        <strain evidence="7 8">DY32-46</strain>
    </source>
</reference>
<dbReference type="Pfam" id="PF13205">
    <property type="entry name" value="Big_5"/>
    <property type="match status" value="1"/>
</dbReference>